<protein>
    <submittedName>
        <fullName evidence="3">Uncharacterized protein</fullName>
    </submittedName>
</protein>
<keyword evidence="2" id="KW-1133">Transmembrane helix</keyword>
<keyword evidence="2" id="KW-0472">Membrane</keyword>
<evidence type="ECO:0000313" key="4">
    <source>
        <dbReference type="Proteomes" id="UP000729402"/>
    </source>
</evidence>
<feature type="region of interest" description="Disordered" evidence="1">
    <location>
        <begin position="1"/>
        <end position="21"/>
    </location>
</feature>
<proteinExistence type="predicted"/>
<keyword evidence="2" id="KW-0812">Transmembrane</keyword>
<organism evidence="3 4">
    <name type="scientific">Zizania palustris</name>
    <name type="common">Northern wild rice</name>
    <dbReference type="NCBI Taxonomy" id="103762"/>
    <lineage>
        <taxon>Eukaryota</taxon>
        <taxon>Viridiplantae</taxon>
        <taxon>Streptophyta</taxon>
        <taxon>Embryophyta</taxon>
        <taxon>Tracheophyta</taxon>
        <taxon>Spermatophyta</taxon>
        <taxon>Magnoliopsida</taxon>
        <taxon>Liliopsida</taxon>
        <taxon>Poales</taxon>
        <taxon>Poaceae</taxon>
        <taxon>BOP clade</taxon>
        <taxon>Oryzoideae</taxon>
        <taxon>Oryzeae</taxon>
        <taxon>Zizaniinae</taxon>
        <taxon>Zizania</taxon>
    </lineage>
</organism>
<dbReference type="AlphaFoldDB" id="A0A8J5RT45"/>
<evidence type="ECO:0000313" key="3">
    <source>
        <dbReference type="EMBL" id="KAG8051263.1"/>
    </source>
</evidence>
<evidence type="ECO:0000256" key="2">
    <source>
        <dbReference type="SAM" id="Phobius"/>
    </source>
</evidence>
<reference evidence="3" key="1">
    <citation type="journal article" date="2021" name="bioRxiv">
        <title>Whole Genome Assembly and Annotation of Northern Wild Rice, Zizania palustris L., Supports a Whole Genome Duplication in the Zizania Genus.</title>
        <authorList>
            <person name="Haas M."/>
            <person name="Kono T."/>
            <person name="Macchietto M."/>
            <person name="Millas R."/>
            <person name="McGilp L."/>
            <person name="Shao M."/>
            <person name="Duquette J."/>
            <person name="Hirsch C.N."/>
            <person name="Kimball J."/>
        </authorList>
    </citation>
    <scope>NUCLEOTIDE SEQUENCE</scope>
    <source>
        <tissue evidence="3">Fresh leaf tissue</tissue>
    </source>
</reference>
<dbReference type="Proteomes" id="UP000729402">
    <property type="component" value="Unassembled WGS sequence"/>
</dbReference>
<reference evidence="3" key="2">
    <citation type="submission" date="2021-02" db="EMBL/GenBank/DDBJ databases">
        <authorList>
            <person name="Kimball J.A."/>
            <person name="Haas M.W."/>
            <person name="Macchietto M."/>
            <person name="Kono T."/>
            <person name="Duquette J."/>
            <person name="Shao M."/>
        </authorList>
    </citation>
    <scope>NUCLEOTIDE SEQUENCE</scope>
    <source>
        <tissue evidence="3">Fresh leaf tissue</tissue>
    </source>
</reference>
<evidence type="ECO:0000256" key="1">
    <source>
        <dbReference type="SAM" id="MobiDB-lite"/>
    </source>
</evidence>
<feature type="transmembrane region" description="Helical" evidence="2">
    <location>
        <begin position="103"/>
        <end position="121"/>
    </location>
</feature>
<feature type="compositionally biased region" description="Low complexity" evidence="1">
    <location>
        <begin position="1"/>
        <end position="15"/>
    </location>
</feature>
<sequence length="136" mass="14987">MSSRSPLLPRRALVPAAPPHATRNEPLAIAAHSQRPANSCTVPFPEAHRPFPHLICLRQAAISSSPAPHQWLSCGEAIGNGDSRWPNEGHTVHNLTEEGKKRVVLLLVFAFGLAFLMSHEFTRTLRECLPSDRFAL</sequence>
<name>A0A8J5RT45_ZIZPA</name>
<keyword evidence="4" id="KW-1185">Reference proteome</keyword>
<dbReference type="EMBL" id="JAAALK010000289">
    <property type="protein sequence ID" value="KAG8051263.1"/>
    <property type="molecule type" value="Genomic_DNA"/>
</dbReference>
<gene>
    <name evidence="3" type="ORF">GUJ93_ZPchr0009g663</name>
</gene>
<comment type="caution">
    <text evidence="3">The sequence shown here is derived from an EMBL/GenBank/DDBJ whole genome shotgun (WGS) entry which is preliminary data.</text>
</comment>
<accession>A0A8J5RT45</accession>